<evidence type="ECO:0008006" key="5">
    <source>
        <dbReference type="Google" id="ProtNLM"/>
    </source>
</evidence>
<dbReference type="AlphaFoldDB" id="A0A409X1H4"/>
<dbReference type="InParanoid" id="A0A409X1H4"/>
<proteinExistence type="predicted"/>
<sequence length="745" mass="85289">VPYRRGWRTAFSDAFDLYLTLKRHVNGQVQKALGRDSEHWRAKNACPPCNYELENEKPLKYRILMALDGNDSTKRVDVAGFRQQGDTRTFESDYFIPQEEVDTWNLANFKGRGPEVPQDPDRDTNIHQTVPDNDNDSWDTDSDDEHVSHDVDASPLGGKSTTDSCVKNWKAARDDAKKRVLGMFDETGWFASGCRHGLILWVADMVRSGEMAKYPLSIINRVLEHLGTQFMVGYDIGCSFQKTIQSTPLGKSFADSGSRCCVNAYHGYAHNFACQCANHPNNLEGLGLEDLETMERLFSLSNAVAIVIRYASKYRRRLFLDLFMRQYDMDKYANLGLMLRNNYVQALKIKLESTVVLDKIYEQRRILPGDLDKWHHDQATYFASLGKEPDADIHRVAYVELLQELRDANDRASSLTDQFLNMRPDDYDIQQGGLTYDGDLSQTRRVETQRKAARDKVNHITQELVEMEAALGIEKRWDPTMPQYIETLQYMSRRKYQKALDHLQKLVVQRLFELHRLNISGVGYRARSLLAKAMRTRSRAIQNAITKYNVAARQLDPPMPALDWSKISKYNFVEEFSLLADGRKDVRKDPWSDPEIREAMKLNQRLKRADEEIDRLNIEVARLYTSILDEHDLFDRVRKQLETEKQYHLLGAVNATTQHRERINHAIIQFLREIVSLEGYTGPKELRGKRVGSSNIPASDNVSTASLPADPSDANDGNGEQDEDDDEEAGQIGGVLDFLADLSTQ</sequence>
<dbReference type="PANTHER" id="PTHR33096">
    <property type="entry name" value="CXC2 DOMAIN-CONTAINING PROTEIN"/>
    <property type="match status" value="1"/>
</dbReference>
<feature type="compositionally biased region" description="Polar residues" evidence="2">
    <location>
        <begin position="692"/>
        <end position="706"/>
    </location>
</feature>
<organism evidence="3 4">
    <name type="scientific">Panaeolus cyanescens</name>
    <dbReference type="NCBI Taxonomy" id="181874"/>
    <lineage>
        <taxon>Eukaryota</taxon>
        <taxon>Fungi</taxon>
        <taxon>Dikarya</taxon>
        <taxon>Basidiomycota</taxon>
        <taxon>Agaricomycotina</taxon>
        <taxon>Agaricomycetes</taxon>
        <taxon>Agaricomycetidae</taxon>
        <taxon>Agaricales</taxon>
        <taxon>Agaricineae</taxon>
        <taxon>Galeropsidaceae</taxon>
        <taxon>Panaeolus</taxon>
    </lineage>
</organism>
<feature type="coiled-coil region" evidence="1">
    <location>
        <begin position="599"/>
        <end position="626"/>
    </location>
</feature>
<dbReference type="Pfam" id="PF18758">
    <property type="entry name" value="KDZ"/>
    <property type="match status" value="1"/>
</dbReference>
<feature type="compositionally biased region" description="Acidic residues" evidence="2">
    <location>
        <begin position="719"/>
        <end position="729"/>
    </location>
</feature>
<name>A0A409X1H4_9AGAR</name>
<feature type="compositionally biased region" description="Acidic residues" evidence="2">
    <location>
        <begin position="133"/>
        <end position="144"/>
    </location>
</feature>
<dbReference type="InterPro" id="IPR040521">
    <property type="entry name" value="KDZ"/>
</dbReference>
<dbReference type="Proteomes" id="UP000284842">
    <property type="component" value="Unassembled WGS sequence"/>
</dbReference>
<evidence type="ECO:0000256" key="1">
    <source>
        <dbReference type="SAM" id="Coils"/>
    </source>
</evidence>
<dbReference type="EMBL" id="NHTK01004848">
    <property type="protein sequence ID" value="PPQ84634.1"/>
    <property type="molecule type" value="Genomic_DNA"/>
</dbReference>
<feature type="region of interest" description="Disordered" evidence="2">
    <location>
        <begin position="108"/>
        <end position="161"/>
    </location>
</feature>
<gene>
    <name evidence="3" type="ORF">CVT24_007189</name>
</gene>
<feature type="non-terminal residue" evidence="3">
    <location>
        <position position="1"/>
    </location>
</feature>
<keyword evidence="1" id="KW-0175">Coiled coil</keyword>
<dbReference type="OrthoDB" id="2505969at2759"/>
<comment type="caution">
    <text evidence="3">The sequence shown here is derived from an EMBL/GenBank/DDBJ whole genome shotgun (WGS) entry which is preliminary data.</text>
</comment>
<evidence type="ECO:0000256" key="2">
    <source>
        <dbReference type="SAM" id="MobiDB-lite"/>
    </source>
</evidence>
<accession>A0A409X1H4</accession>
<reference evidence="3 4" key="1">
    <citation type="journal article" date="2018" name="Evol. Lett.">
        <title>Horizontal gene cluster transfer increased hallucinogenic mushroom diversity.</title>
        <authorList>
            <person name="Reynolds H.T."/>
            <person name="Vijayakumar V."/>
            <person name="Gluck-Thaler E."/>
            <person name="Korotkin H.B."/>
            <person name="Matheny P.B."/>
            <person name="Slot J.C."/>
        </authorList>
    </citation>
    <scope>NUCLEOTIDE SEQUENCE [LARGE SCALE GENOMIC DNA]</scope>
    <source>
        <strain evidence="3 4">2629</strain>
    </source>
</reference>
<dbReference type="PANTHER" id="PTHR33096:SF1">
    <property type="entry name" value="CXC1-LIKE CYSTEINE CLUSTER ASSOCIATED WITH KDZ TRANSPOSASES DOMAIN-CONTAINING PROTEIN"/>
    <property type="match status" value="1"/>
</dbReference>
<feature type="region of interest" description="Disordered" evidence="2">
    <location>
        <begin position="686"/>
        <end position="745"/>
    </location>
</feature>
<keyword evidence="4" id="KW-1185">Reference proteome</keyword>
<evidence type="ECO:0000313" key="3">
    <source>
        <dbReference type="EMBL" id="PPQ84634.1"/>
    </source>
</evidence>
<protein>
    <recommendedName>
        <fullName evidence="5">CxC1-like cysteine cluster associated with KDZ transposases domain-containing protein</fullName>
    </recommendedName>
</protein>
<evidence type="ECO:0000313" key="4">
    <source>
        <dbReference type="Proteomes" id="UP000284842"/>
    </source>
</evidence>